<dbReference type="InterPro" id="IPR005642">
    <property type="entry name" value="LysO"/>
</dbReference>
<dbReference type="GO" id="GO:0015661">
    <property type="term" value="F:L-lysine efflux transmembrane transporter activity"/>
    <property type="evidence" value="ECO:0007669"/>
    <property type="project" value="InterPro"/>
</dbReference>
<evidence type="ECO:0000313" key="3">
    <source>
        <dbReference type="EMBL" id="RYT79776.1"/>
    </source>
</evidence>
<feature type="transmembrane region" description="Helical" evidence="1">
    <location>
        <begin position="6"/>
        <end position="23"/>
    </location>
</feature>
<gene>
    <name evidence="2" type="ORF">DWZ95_12000</name>
    <name evidence="3" type="ORF">EAJ06_12655</name>
</gene>
<dbReference type="GeneID" id="26161495"/>
<evidence type="ECO:0000256" key="1">
    <source>
        <dbReference type="SAM" id="Phobius"/>
    </source>
</evidence>
<dbReference type="Proteomes" id="UP000285013">
    <property type="component" value="Unassembled WGS sequence"/>
</dbReference>
<dbReference type="Pfam" id="PF03956">
    <property type="entry name" value="Lys_export"/>
    <property type="match status" value="1"/>
</dbReference>
<dbReference type="EMBL" id="RCXO01000015">
    <property type="protein sequence ID" value="RYT79776.1"/>
    <property type="molecule type" value="Genomic_DNA"/>
</dbReference>
<accession>A0A415N8B9</accession>
<dbReference type="RefSeq" id="WP_007666519.1">
    <property type="nucleotide sequence ID" value="NZ_DAWCKB010000114.1"/>
</dbReference>
<dbReference type="Proteomes" id="UP000291191">
    <property type="component" value="Unassembled WGS sequence"/>
</dbReference>
<keyword evidence="1" id="KW-1133">Transmembrane helix</keyword>
<feature type="transmembrane region" description="Helical" evidence="1">
    <location>
        <begin position="59"/>
        <end position="82"/>
    </location>
</feature>
<evidence type="ECO:0000313" key="4">
    <source>
        <dbReference type="Proteomes" id="UP000285013"/>
    </source>
</evidence>
<dbReference type="OrthoDB" id="1122861at2"/>
<organism evidence="2 4">
    <name type="scientific">Bacteroides intestinalis</name>
    <dbReference type="NCBI Taxonomy" id="329854"/>
    <lineage>
        <taxon>Bacteria</taxon>
        <taxon>Pseudomonadati</taxon>
        <taxon>Bacteroidota</taxon>
        <taxon>Bacteroidia</taxon>
        <taxon>Bacteroidales</taxon>
        <taxon>Bacteroidaceae</taxon>
        <taxon>Bacteroides</taxon>
    </lineage>
</organism>
<comment type="caution">
    <text evidence="2">The sequence shown here is derived from an EMBL/GenBank/DDBJ whole genome shotgun (WGS) entry which is preliminary data.</text>
</comment>
<keyword evidence="1" id="KW-0812">Transmembrane</keyword>
<reference evidence="2 4" key="1">
    <citation type="submission" date="2018-08" db="EMBL/GenBank/DDBJ databases">
        <title>A genome reference for cultivated species of the human gut microbiota.</title>
        <authorList>
            <person name="Zou Y."/>
            <person name="Xue W."/>
            <person name="Luo G."/>
        </authorList>
    </citation>
    <scope>NUCLEOTIDE SEQUENCE [LARGE SCALE GENOMIC DNA]</scope>
    <source>
        <strain evidence="2 4">AF36-16BH</strain>
    </source>
</reference>
<proteinExistence type="predicted"/>
<dbReference type="EMBL" id="QRPE01000013">
    <property type="protein sequence ID" value="RHL92513.1"/>
    <property type="molecule type" value="Genomic_DNA"/>
</dbReference>
<reference evidence="3 5" key="2">
    <citation type="journal article" date="2019" name="Science, e1252229">
        <title>Invertible promoters mediate bacterial phase variation, antibiotic resistance, and host adaptation in the gut.</title>
        <authorList>
            <person name="Jiang X."/>
            <person name="Hall A.B."/>
            <person name="Arthur T.D."/>
            <person name="Plichta D.R."/>
            <person name="Covington C.T."/>
            <person name="Poyet M."/>
            <person name="Crothers J."/>
            <person name="Moses P.L."/>
            <person name="Tolonen A.C."/>
            <person name="Vlamakis H."/>
            <person name="Alm E.J."/>
            <person name="Xavier R.J."/>
        </authorList>
    </citation>
    <scope>NUCLEOTIDE SEQUENCE [LARGE SCALE GENOMIC DNA]</scope>
    <source>
        <strain evidence="5">bf_0095</strain>
        <strain evidence="3">Bf_0095</strain>
    </source>
</reference>
<keyword evidence="1" id="KW-0472">Membrane</keyword>
<feature type="transmembrane region" description="Helical" evidence="1">
    <location>
        <begin position="35"/>
        <end position="53"/>
    </location>
</feature>
<name>A0A415N8B9_9BACE</name>
<evidence type="ECO:0000313" key="2">
    <source>
        <dbReference type="EMBL" id="RHL92513.1"/>
    </source>
</evidence>
<keyword evidence="5" id="KW-1185">Reference proteome</keyword>
<evidence type="ECO:0000313" key="5">
    <source>
        <dbReference type="Proteomes" id="UP000291191"/>
    </source>
</evidence>
<protein>
    <submittedName>
        <fullName evidence="2">DUF340 domain-containing protein</fullName>
    </submittedName>
</protein>
<dbReference type="AlphaFoldDB" id="A0A415N8B9"/>
<sequence length="93" mass="10398">MFKILGLMILGIIIGYGLRRISFLRKVEVSISYTVFLLLFVLGVTIGSNRLIVDNLFSFGWQAALLTLSATVGSILASWIVLRLFFTSKKKKV</sequence>